<dbReference type="GO" id="GO:0016887">
    <property type="term" value="F:ATP hydrolysis activity"/>
    <property type="evidence" value="ECO:0007669"/>
    <property type="project" value="InterPro"/>
</dbReference>
<dbReference type="InterPro" id="IPR027417">
    <property type="entry name" value="P-loop_NTPase"/>
</dbReference>
<keyword evidence="3" id="KW-1185">Reference proteome</keyword>
<gene>
    <name evidence="2" type="ORF">CYPRO_3314</name>
</gene>
<evidence type="ECO:0000259" key="1">
    <source>
        <dbReference type="Pfam" id="PF07728"/>
    </source>
</evidence>
<dbReference type="InterPro" id="IPR052934">
    <property type="entry name" value="Methyl-DNA_Rec/Restrict_Enz"/>
</dbReference>
<dbReference type="InterPro" id="IPR011704">
    <property type="entry name" value="ATPase_dyneun-rel_AAA"/>
</dbReference>
<dbReference type="Proteomes" id="UP000254808">
    <property type="component" value="Chromosome"/>
</dbReference>
<organism evidence="2 3">
    <name type="scientific">Cyclonatronum proteinivorum</name>
    <dbReference type="NCBI Taxonomy" id="1457365"/>
    <lineage>
        <taxon>Bacteria</taxon>
        <taxon>Pseudomonadati</taxon>
        <taxon>Balneolota</taxon>
        <taxon>Balneolia</taxon>
        <taxon>Balneolales</taxon>
        <taxon>Cyclonatronaceae</taxon>
        <taxon>Cyclonatronum</taxon>
    </lineage>
</organism>
<dbReference type="AlphaFoldDB" id="A0A345UPZ5"/>
<dbReference type="PANTHER" id="PTHR37291">
    <property type="entry name" value="5-METHYLCYTOSINE-SPECIFIC RESTRICTION ENZYME B"/>
    <property type="match status" value="1"/>
</dbReference>
<sequence>MPFQPTNITRQHVAAAVRKIREENIAVNTSTRYDVIIDGVAYPPKEIMRYAHEQMNGELLWERSGGEPTNRYLKEMGFEIREKEAKISLNKLLNQYSSFLDNPNYEELYKWEAVQNFQENWDIEAEDFQDMFALSFQPPNCNLWESGKYFPRKMMLEFILNKPEEVRDMFRDLYDESRDLLSRIRSFKRKSQTRLSEIKKEDKNHFQDDRAISVYLACKYPEKYYLYKYTMYKSFYGLTGIGPAPKHRSEENILNYFLLCDKVREFIEQNPGVIEKHQSLRNEKHYKDESNHILTQDVIFCASKKDFWVHNEREPAAAPKQIDDMNNKTQPMPLNQILFGPPGTGKTYHTVNKALQIVDPAFYQQNEGNRQALIRRYTELLITDWDDTEEKKIVFVTFHQSFTYEDFVEGIKPVEKDGKLTYTIEDGVFKRICREAVNGNRVLIIDEINRGNIAQIFGELITLIEPDKRKGADEELRVILPYSKTEFSVPAHLHIIGTMNTADRSVEALDTALRRRFSFEELPPKPGLIAEEGASKENGGEVMVRETRISLYELLSTINNRIEKLLDKDHLIGHSYFMKVSSSADLRTVFQHNIIPLLEEYFYGDKGKIQLVLGRGFVERKENGQSVGFAASDYDDSVFDDREIWHITDAWRTSDQAFEAALLTLLNKPE</sequence>
<dbReference type="RefSeq" id="WP_114985620.1">
    <property type="nucleotide sequence ID" value="NZ_CP027806.1"/>
</dbReference>
<proteinExistence type="predicted"/>
<evidence type="ECO:0000313" key="2">
    <source>
        <dbReference type="EMBL" id="AXJ02547.1"/>
    </source>
</evidence>
<evidence type="ECO:0000313" key="3">
    <source>
        <dbReference type="Proteomes" id="UP000254808"/>
    </source>
</evidence>
<dbReference type="EMBL" id="CP027806">
    <property type="protein sequence ID" value="AXJ02547.1"/>
    <property type="molecule type" value="Genomic_DNA"/>
</dbReference>
<dbReference type="Pfam" id="PF07728">
    <property type="entry name" value="AAA_5"/>
    <property type="match status" value="1"/>
</dbReference>
<dbReference type="GO" id="GO:0005524">
    <property type="term" value="F:ATP binding"/>
    <property type="evidence" value="ECO:0007669"/>
    <property type="project" value="InterPro"/>
</dbReference>
<dbReference type="OrthoDB" id="9781481at2"/>
<dbReference type="REBASE" id="264899">
    <property type="entry name" value="BbaOmMcrBCP"/>
</dbReference>
<feature type="domain" description="ATPase dynein-related AAA" evidence="1">
    <location>
        <begin position="378"/>
        <end position="517"/>
    </location>
</feature>
<name>A0A345UPZ5_9BACT</name>
<accession>A0A345UPZ5</accession>
<dbReference type="Gene3D" id="3.40.50.300">
    <property type="entry name" value="P-loop containing nucleotide triphosphate hydrolases"/>
    <property type="match status" value="1"/>
</dbReference>
<reference evidence="2 3" key="1">
    <citation type="submission" date="2018-03" db="EMBL/GenBank/DDBJ databases">
        <title>Phenotypic and genomic properties of Cyclonatronum proteinivorum gen. nov., sp. nov., a haloalkaliphilic bacteroidete from soda lakes possessing Na+-translocating rhodopsin.</title>
        <authorList>
            <person name="Toshchakov S.V."/>
            <person name="Korzhenkov A."/>
            <person name="Samarov N.I."/>
            <person name="Kublanov I.V."/>
            <person name="Muntyan M.S."/>
            <person name="Sorokin D.Y."/>
        </authorList>
    </citation>
    <scope>NUCLEOTIDE SEQUENCE [LARGE SCALE GENOMIC DNA]</scope>
    <source>
        <strain evidence="2 3">Omega</strain>
    </source>
</reference>
<dbReference type="PANTHER" id="PTHR37291:SF1">
    <property type="entry name" value="TYPE IV METHYL-DIRECTED RESTRICTION ENZYME ECOKMCRB SUBUNIT"/>
    <property type="match status" value="1"/>
</dbReference>
<dbReference type="SUPFAM" id="SSF52540">
    <property type="entry name" value="P-loop containing nucleoside triphosphate hydrolases"/>
    <property type="match status" value="1"/>
</dbReference>
<protein>
    <submittedName>
        <fullName evidence="2">AAA domain (Dynein-related subfamily)</fullName>
    </submittedName>
</protein>
<dbReference type="KEGG" id="cprv:CYPRO_3314"/>